<dbReference type="Gene3D" id="3.30.43.10">
    <property type="entry name" value="Uridine Diphospho-n-acetylenolpyruvylglucosamine Reductase, domain 2"/>
    <property type="match status" value="1"/>
</dbReference>
<comment type="caution">
    <text evidence="8">The sequence shown here is derived from an EMBL/GenBank/DDBJ whole genome shotgun (WGS) entry which is preliminary data.</text>
</comment>
<dbReference type="SUPFAM" id="SSF56176">
    <property type="entry name" value="FAD-binding/transporter-associated domain-like"/>
    <property type="match status" value="1"/>
</dbReference>
<evidence type="ECO:0000313" key="8">
    <source>
        <dbReference type="EMBL" id="MCM2394300.1"/>
    </source>
</evidence>
<dbReference type="PROSITE" id="PS51257">
    <property type="entry name" value="PROKAR_LIPOPROTEIN"/>
    <property type="match status" value="1"/>
</dbReference>
<reference evidence="8" key="1">
    <citation type="submission" date="2022-06" db="EMBL/GenBank/DDBJ databases">
        <title>Genome public.</title>
        <authorList>
            <person name="Sun Q."/>
        </authorList>
    </citation>
    <scope>NUCLEOTIDE SEQUENCE</scope>
    <source>
        <strain evidence="8">CWNU-1</strain>
    </source>
</reference>
<dbReference type="InterPro" id="IPR012951">
    <property type="entry name" value="BBE"/>
</dbReference>
<keyword evidence="9" id="KW-1185">Reference proteome</keyword>
<dbReference type="InterPro" id="IPR050416">
    <property type="entry name" value="FAD-linked_Oxidoreductase"/>
</dbReference>
<dbReference type="Proteomes" id="UP001431429">
    <property type="component" value="Unassembled WGS sequence"/>
</dbReference>
<dbReference type="InterPro" id="IPR016169">
    <property type="entry name" value="FAD-bd_PCMH_sub2"/>
</dbReference>
<dbReference type="InterPro" id="IPR006094">
    <property type="entry name" value="Oxid_FAD_bind_N"/>
</dbReference>
<dbReference type="Pfam" id="PF08031">
    <property type="entry name" value="BBE"/>
    <property type="match status" value="1"/>
</dbReference>
<feature type="domain" description="FAD-binding PCMH-type" evidence="7">
    <location>
        <begin position="92"/>
        <end position="258"/>
    </location>
</feature>
<organism evidence="8 9">
    <name type="scientific">Streptomyces albipurpureus</name>
    <dbReference type="NCBI Taxonomy" id="2897419"/>
    <lineage>
        <taxon>Bacteria</taxon>
        <taxon>Bacillati</taxon>
        <taxon>Actinomycetota</taxon>
        <taxon>Actinomycetes</taxon>
        <taxon>Kitasatosporales</taxon>
        <taxon>Streptomycetaceae</taxon>
        <taxon>Streptomyces</taxon>
    </lineage>
</organism>
<evidence type="ECO:0000256" key="2">
    <source>
        <dbReference type="ARBA" id="ARBA00005466"/>
    </source>
</evidence>
<keyword evidence="3" id="KW-0285">Flavoprotein</keyword>
<feature type="compositionally biased region" description="Pro residues" evidence="6">
    <location>
        <begin position="41"/>
        <end position="55"/>
    </location>
</feature>
<evidence type="ECO:0000259" key="7">
    <source>
        <dbReference type="PROSITE" id="PS51387"/>
    </source>
</evidence>
<keyword evidence="5" id="KW-0560">Oxidoreductase</keyword>
<feature type="compositionally biased region" description="Low complexity" evidence="6">
    <location>
        <begin position="31"/>
        <end position="40"/>
    </location>
</feature>
<dbReference type="RefSeq" id="WP_250924572.1">
    <property type="nucleotide sequence ID" value="NZ_JAMQAW010000104.1"/>
</dbReference>
<dbReference type="Gene3D" id="3.40.462.20">
    <property type="match status" value="1"/>
</dbReference>
<dbReference type="PROSITE" id="PS51387">
    <property type="entry name" value="FAD_PCMH"/>
    <property type="match status" value="1"/>
</dbReference>
<protein>
    <submittedName>
        <fullName evidence="8">FAD-binding oxidoreductase</fullName>
    </submittedName>
</protein>
<dbReference type="Gene3D" id="3.30.465.10">
    <property type="match status" value="1"/>
</dbReference>
<evidence type="ECO:0000256" key="5">
    <source>
        <dbReference type="ARBA" id="ARBA00023002"/>
    </source>
</evidence>
<dbReference type="Pfam" id="PF01565">
    <property type="entry name" value="FAD_binding_4"/>
    <property type="match status" value="1"/>
</dbReference>
<sequence length="527" mass="55888">MDRRALLTSTAALTATAACSKPTATPGGDGTSPRSTSPGTAAPPSPPPARTPPPSRAAHDWKALATGLDGRLIGPKDADYPTARQLFNTRFDDQRPAAVAYVTGEADVQECLAYARAHRTPVSIRNGGHSYAGTSSGNGRLVIDVSALNRVSSDGALGAGAKLIEVYDALGRTGRTIPAGSCPSVGISGLALGGGHGVASRAYGLTCDSLTAATIVTADGRVLTASAQQEKELFWALRGAGNGNFGVVTAFRFRTRPAPPVVLGYLNWPWSKAAAVLATWQRWGPDQPDAIWSSMRLTAGPGGGRPTCSVSLLSFATEGETQNAVDRLMDDVGSPATSVSLRRRTYHDAMLGYAGCSTFSTRQCHLPGTLPGRTAQGALRRATYTAASDFFHREMPSGGIRTLLIAVERFTRLPAGQGEGSIALTALGGAINRVQPLATAFVHRRSRVLAQYNAAWRAGTPGRAERSWLQQTHGVMRRYASGEAYQNYADPTLANWRRAYYGAAAERLTTLKRRYDPDRLFDFPQAL</sequence>
<feature type="region of interest" description="Disordered" evidence="6">
    <location>
        <begin position="17"/>
        <end position="58"/>
    </location>
</feature>
<dbReference type="EMBL" id="JAMQAW010000104">
    <property type="protein sequence ID" value="MCM2394300.1"/>
    <property type="molecule type" value="Genomic_DNA"/>
</dbReference>
<proteinExistence type="inferred from homology"/>
<dbReference type="PANTHER" id="PTHR42973:SF39">
    <property type="entry name" value="FAD-BINDING PCMH-TYPE DOMAIN-CONTAINING PROTEIN"/>
    <property type="match status" value="1"/>
</dbReference>
<evidence type="ECO:0000256" key="4">
    <source>
        <dbReference type="ARBA" id="ARBA00022827"/>
    </source>
</evidence>
<gene>
    <name evidence="8" type="ORF">NBG84_39555</name>
</gene>
<dbReference type="InterPro" id="IPR016167">
    <property type="entry name" value="FAD-bd_PCMH_sub1"/>
</dbReference>
<accession>A0ABT0V330</accession>
<dbReference type="PANTHER" id="PTHR42973">
    <property type="entry name" value="BINDING OXIDOREDUCTASE, PUTATIVE (AFU_ORTHOLOGUE AFUA_1G17690)-RELATED"/>
    <property type="match status" value="1"/>
</dbReference>
<comment type="similarity">
    <text evidence="2">Belongs to the oxygen-dependent FAD-linked oxidoreductase family.</text>
</comment>
<dbReference type="InterPro" id="IPR036318">
    <property type="entry name" value="FAD-bd_PCMH-like_sf"/>
</dbReference>
<keyword evidence="4" id="KW-0274">FAD</keyword>
<name>A0ABT0V330_9ACTN</name>
<comment type="cofactor">
    <cofactor evidence="1">
        <name>FAD</name>
        <dbReference type="ChEBI" id="CHEBI:57692"/>
    </cofactor>
</comment>
<evidence type="ECO:0000313" key="9">
    <source>
        <dbReference type="Proteomes" id="UP001431429"/>
    </source>
</evidence>
<evidence type="ECO:0000256" key="6">
    <source>
        <dbReference type="SAM" id="MobiDB-lite"/>
    </source>
</evidence>
<evidence type="ECO:0000256" key="3">
    <source>
        <dbReference type="ARBA" id="ARBA00022630"/>
    </source>
</evidence>
<dbReference type="InterPro" id="IPR016166">
    <property type="entry name" value="FAD-bd_PCMH"/>
</dbReference>
<evidence type="ECO:0000256" key="1">
    <source>
        <dbReference type="ARBA" id="ARBA00001974"/>
    </source>
</evidence>